<evidence type="ECO:0000313" key="3">
    <source>
        <dbReference type="Proteomes" id="UP000030764"/>
    </source>
</evidence>
<feature type="compositionally biased region" description="Polar residues" evidence="1">
    <location>
        <begin position="1"/>
        <end position="13"/>
    </location>
</feature>
<dbReference type="Proteomes" id="UP000030764">
    <property type="component" value="Unassembled WGS sequence"/>
</dbReference>
<proteinExistence type="predicted"/>
<organism evidence="2 3">
    <name type="scientific">Trichuris suis</name>
    <name type="common">pig whipworm</name>
    <dbReference type="NCBI Taxonomy" id="68888"/>
    <lineage>
        <taxon>Eukaryota</taxon>
        <taxon>Metazoa</taxon>
        <taxon>Ecdysozoa</taxon>
        <taxon>Nematoda</taxon>
        <taxon>Enoplea</taxon>
        <taxon>Dorylaimia</taxon>
        <taxon>Trichinellida</taxon>
        <taxon>Trichuridae</taxon>
        <taxon>Trichuris</taxon>
    </lineage>
</organism>
<name>A0A085MI99_9BILA</name>
<gene>
    <name evidence="2" type="ORF">M513_02202</name>
</gene>
<evidence type="ECO:0000313" key="2">
    <source>
        <dbReference type="EMBL" id="KFD56945.1"/>
    </source>
</evidence>
<sequence>MEYFSSAISTSKKNGVERRERRQADIVLKETFGTRELTLRFRMSHQPVGKYLRQMAKLKSLTRYIRDPSYSSGASDDKDSPGYLKDAPAKCFPQLTAPSVQRLVTGAYCEASHCRYSHCSHLKVSAYGLIKG</sequence>
<reference evidence="2 3" key="1">
    <citation type="journal article" date="2014" name="Nat. Genet.">
        <title>Genome and transcriptome of the porcine whipworm Trichuris suis.</title>
        <authorList>
            <person name="Jex A.R."/>
            <person name="Nejsum P."/>
            <person name="Schwarz E.M."/>
            <person name="Hu L."/>
            <person name="Young N.D."/>
            <person name="Hall R.S."/>
            <person name="Korhonen P.K."/>
            <person name="Liao S."/>
            <person name="Thamsborg S."/>
            <person name="Xia J."/>
            <person name="Xu P."/>
            <person name="Wang S."/>
            <person name="Scheerlinck J.P."/>
            <person name="Hofmann A."/>
            <person name="Sternberg P.W."/>
            <person name="Wang J."/>
            <person name="Gasser R.B."/>
        </authorList>
    </citation>
    <scope>NUCLEOTIDE SEQUENCE [LARGE SCALE GENOMIC DNA]</scope>
    <source>
        <strain evidence="2">DCEP-RM93M</strain>
    </source>
</reference>
<accession>A0A085MI99</accession>
<feature type="region of interest" description="Disordered" evidence="1">
    <location>
        <begin position="1"/>
        <end position="20"/>
    </location>
</feature>
<protein>
    <submittedName>
        <fullName evidence="2">Uncharacterized protein</fullName>
    </submittedName>
</protein>
<keyword evidence="3" id="KW-1185">Reference proteome</keyword>
<evidence type="ECO:0000256" key="1">
    <source>
        <dbReference type="SAM" id="MobiDB-lite"/>
    </source>
</evidence>
<dbReference type="AlphaFoldDB" id="A0A085MI99"/>
<dbReference type="EMBL" id="KL363191">
    <property type="protein sequence ID" value="KFD56945.1"/>
    <property type="molecule type" value="Genomic_DNA"/>
</dbReference>